<evidence type="ECO:0000259" key="2">
    <source>
        <dbReference type="Pfam" id="PF09084"/>
    </source>
</evidence>
<dbReference type="SUPFAM" id="SSF53850">
    <property type="entry name" value="Periplasmic binding protein-like II"/>
    <property type="match status" value="1"/>
</dbReference>
<gene>
    <name evidence="3" type="ORF">CCR87_00270</name>
</gene>
<evidence type="ECO:0000313" key="4">
    <source>
        <dbReference type="Proteomes" id="UP000706333"/>
    </source>
</evidence>
<feature type="signal peptide" evidence="1">
    <location>
        <begin position="1"/>
        <end position="27"/>
    </location>
</feature>
<dbReference type="PANTHER" id="PTHR31528">
    <property type="entry name" value="4-AMINO-5-HYDROXYMETHYL-2-METHYLPYRIMIDINE PHOSPHATE SYNTHASE THI11-RELATED"/>
    <property type="match status" value="1"/>
</dbReference>
<reference evidence="3" key="1">
    <citation type="submission" date="2017-05" db="EMBL/GenBank/DDBJ databases">
        <authorList>
            <person name="Imhoff J.F."/>
            <person name="Rahn T."/>
            <person name="Kuenzel S."/>
            <person name="Neulinger S.C."/>
        </authorList>
    </citation>
    <scope>NUCLEOTIDE SEQUENCE</scope>
    <source>
        <strain evidence="3">LMG 28126</strain>
    </source>
</reference>
<dbReference type="AlphaFoldDB" id="A0A934TDU1"/>
<dbReference type="PANTHER" id="PTHR31528:SF3">
    <property type="entry name" value="THIAMINE BIOSYNTHESIS PROTEIN HI_0357-RELATED"/>
    <property type="match status" value="1"/>
</dbReference>
<dbReference type="Gene3D" id="3.40.190.10">
    <property type="entry name" value="Periplasmic binding protein-like II"/>
    <property type="match status" value="2"/>
</dbReference>
<comment type="caution">
    <text evidence="3">The sequence shown here is derived from an EMBL/GenBank/DDBJ whole genome shotgun (WGS) entry which is preliminary data.</text>
</comment>
<dbReference type="InterPro" id="IPR015168">
    <property type="entry name" value="SsuA/THI5"/>
</dbReference>
<protein>
    <submittedName>
        <fullName evidence="3">Nitrate ABC transporter substrate-binding protein</fullName>
    </submittedName>
</protein>
<name>A0A934TDU1_9RHOB</name>
<dbReference type="Pfam" id="PF09084">
    <property type="entry name" value="NMT1"/>
    <property type="match status" value="1"/>
</dbReference>
<reference evidence="3" key="2">
    <citation type="journal article" date="2020" name="Microorganisms">
        <title>Osmotic Adaptation and Compatible Solute Biosynthesis of Phototrophic Bacteria as Revealed from Genome Analyses.</title>
        <authorList>
            <person name="Imhoff J.F."/>
            <person name="Rahn T."/>
            <person name="Kunzel S."/>
            <person name="Keller A."/>
            <person name="Neulinger S.C."/>
        </authorList>
    </citation>
    <scope>NUCLEOTIDE SEQUENCE</scope>
    <source>
        <strain evidence="3">LMG 28126</strain>
    </source>
</reference>
<dbReference type="RefSeq" id="WP_201155342.1">
    <property type="nucleotide sequence ID" value="NZ_NHSD01000020.1"/>
</dbReference>
<dbReference type="Proteomes" id="UP000706333">
    <property type="component" value="Unassembled WGS sequence"/>
</dbReference>
<proteinExistence type="predicted"/>
<evidence type="ECO:0000313" key="3">
    <source>
        <dbReference type="EMBL" id="MBK5925805.1"/>
    </source>
</evidence>
<keyword evidence="1" id="KW-0732">Signal</keyword>
<evidence type="ECO:0000256" key="1">
    <source>
        <dbReference type="SAM" id="SignalP"/>
    </source>
</evidence>
<organism evidence="3 4">
    <name type="scientific">Rhodobaculum claviforme</name>
    <dbReference type="NCBI Taxonomy" id="1549854"/>
    <lineage>
        <taxon>Bacteria</taxon>
        <taxon>Pseudomonadati</taxon>
        <taxon>Pseudomonadota</taxon>
        <taxon>Alphaproteobacteria</taxon>
        <taxon>Rhodobacterales</taxon>
        <taxon>Paracoccaceae</taxon>
        <taxon>Rhodobaculum</taxon>
    </lineage>
</organism>
<keyword evidence="4" id="KW-1185">Reference proteome</keyword>
<dbReference type="EMBL" id="NHSD01000020">
    <property type="protein sequence ID" value="MBK5925805.1"/>
    <property type="molecule type" value="Genomic_DNA"/>
</dbReference>
<dbReference type="GO" id="GO:0009228">
    <property type="term" value="P:thiamine biosynthetic process"/>
    <property type="evidence" value="ECO:0007669"/>
    <property type="project" value="InterPro"/>
</dbReference>
<accession>A0A934TDU1</accession>
<dbReference type="InterPro" id="IPR027939">
    <property type="entry name" value="NMT1/THI5"/>
</dbReference>
<feature type="chain" id="PRO_5036859731" evidence="1">
    <location>
        <begin position="28"/>
        <end position="336"/>
    </location>
</feature>
<sequence length="336" mass="36957">MTDTIARALGCALRAGLLALPAAGATAQERVTFGTNWLPQAEHGGFYQSVADGTYAACGLEVTIVPGGPQVNNRAMLMAGRLDFFMGGNLLALFNAVEQDIPMVALMASFQKEAQVLISHPGVADTWEDLRDLDLLIADAGYNTFFQWMIAAHGFRSEQRQVYTFNPAPFLANERLGMQGFLSSEPHAIREQAGFEPNVFLLADYGWDTYATQVETMRPTLENRPEVVECFVEGSILGWYNFLYGDNEPAIAMILAENPEMSRAKIDYAIERMIAEGIVDSGDTLEHGIGYMDMDRIGRFFDAMVAAGVVGADVDWTRAFDLRFVGHGLGMELRPE</sequence>
<feature type="domain" description="SsuA/THI5-like" evidence="2">
    <location>
        <begin position="41"/>
        <end position="239"/>
    </location>
</feature>